<dbReference type="UniPathway" id="UPA00050">
    <property type="reaction ID" value="UER00461"/>
</dbReference>
<dbReference type="GO" id="GO:0009088">
    <property type="term" value="P:threonine biosynthetic process"/>
    <property type="evidence" value="ECO:0007669"/>
    <property type="project" value="UniProtKB-UniPathway"/>
</dbReference>
<evidence type="ECO:0000256" key="2">
    <source>
        <dbReference type="ARBA" id="ARBA00004766"/>
    </source>
</evidence>
<dbReference type="NCBIfam" id="TIGR00657">
    <property type="entry name" value="asp_kinases"/>
    <property type="match status" value="1"/>
</dbReference>
<keyword evidence="11" id="KW-0220">Diaminopimelate biosynthesis</keyword>
<evidence type="ECO:0000256" key="5">
    <source>
        <dbReference type="ARBA" id="ARBA00010122"/>
    </source>
</evidence>
<feature type="binding site" evidence="14">
    <location>
        <begin position="174"/>
        <end position="175"/>
    </location>
    <ligand>
        <name>ATP</name>
        <dbReference type="ChEBI" id="CHEBI:30616"/>
    </ligand>
</feature>
<dbReference type="PROSITE" id="PS00324">
    <property type="entry name" value="ASPARTOKINASE"/>
    <property type="match status" value="1"/>
</dbReference>
<dbReference type="GO" id="GO:0005524">
    <property type="term" value="F:ATP binding"/>
    <property type="evidence" value="ECO:0007669"/>
    <property type="project" value="UniProtKB-KW"/>
</dbReference>
<evidence type="ECO:0000256" key="16">
    <source>
        <dbReference type="RuleBase" id="RU004249"/>
    </source>
</evidence>
<evidence type="ECO:0000256" key="4">
    <source>
        <dbReference type="ARBA" id="ARBA00005139"/>
    </source>
</evidence>
<keyword evidence="7 15" id="KW-0808">Transferase</keyword>
<keyword evidence="9 15" id="KW-0418">Kinase</keyword>
<proteinExistence type="inferred from homology"/>
<evidence type="ECO:0000256" key="15">
    <source>
        <dbReference type="RuleBase" id="RU003448"/>
    </source>
</evidence>
<evidence type="ECO:0000256" key="9">
    <source>
        <dbReference type="ARBA" id="ARBA00022777"/>
    </source>
</evidence>
<organism evidence="18 19">
    <name type="scientific">Halobacillus trueperi</name>
    <dbReference type="NCBI Taxonomy" id="156205"/>
    <lineage>
        <taxon>Bacteria</taxon>
        <taxon>Bacillati</taxon>
        <taxon>Bacillota</taxon>
        <taxon>Bacilli</taxon>
        <taxon>Bacillales</taxon>
        <taxon>Bacillaceae</taxon>
        <taxon>Halobacillus</taxon>
    </lineage>
</organism>
<comment type="function">
    <text evidence="1">Catalyzes the phosphorylation of the beta-carboxyl group of aspartic acid with ATP to yield 4-phospho-L-aspartate, which is involved in the branched biosynthetic pathway leading to the biosynthesis of amino acids threonine, isoleucine and methionine.</text>
</comment>
<evidence type="ECO:0000256" key="3">
    <source>
        <dbReference type="ARBA" id="ARBA00004986"/>
    </source>
</evidence>
<evidence type="ECO:0000256" key="10">
    <source>
        <dbReference type="ARBA" id="ARBA00022840"/>
    </source>
</evidence>
<dbReference type="CDD" id="cd04246">
    <property type="entry name" value="AAK_AK-DapG-like"/>
    <property type="match status" value="1"/>
</dbReference>
<dbReference type="AlphaFoldDB" id="A0A3E0JE15"/>
<sequence>MVAIIVQKYGGTSLQTTERIRQAANRIIGERENGNQLVVVVSAMGDSTNHLEQLSREVSSCTNGREKDLLLSTGEQVSCALMALALQEKGQAAIAMTGEQAGIEVEYLHGNAKVTAIHTKSMKKELQKGKVVIVAGFQGVAANGELCTLGRGGSDTTAAALAAALKADRCDICTDVDGVYAADPRVIPNAGKYSYMDYDSLLTMAEMGAGVIHPRAVAHAKEYQVPLVIRSSFSEHEGTWISKDTSISSVAGVTYQTNLCHLRLFGRRLKKEKLLRWMKDSGVIGTKDVHSHLEELLVVIKKDDLDQTISMLNPYKDQLGIQTIQTENQKAAIHLIFVNEEKKRKQTALLNEKKFMPLEDVHSIDTHQAVWSVAVPEEHGRDLARRVYAAFMSGTQHKFPLAH</sequence>
<evidence type="ECO:0000256" key="11">
    <source>
        <dbReference type="ARBA" id="ARBA00022915"/>
    </source>
</evidence>
<dbReference type="PIRSF" id="PIRSF000726">
    <property type="entry name" value="Asp_kin"/>
    <property type="match status" value="1"/>
</dbReference>
<dbReference type="InterPro" id="IPR005260">
    <property type="entry name" value="Asp_kin_monofn"/>
</dbReference>
<evidence type="ECO:0000259" key="17">
    <source>
        <dbReference type="Pfam" id="PF00696"/>
    </source>
</evidence>
<dbReference type="EC" id="2.7.2.4" evidence="15"/>
<dbReference type="InterPro" id="IPR036393">
    <property type="entry name" value="AceGlu_kinase-like_sf"/>
</dbReference>
<dbReference type="SUPFAM" id="SSF53633">
    <property type="entry name" value="Carbamate kinase-like"/>
    <property type="match status" value="1"/>
</dbReference>
<evidence type="ECO:0000256" key="12">
    <source>
        <dbReference type="ARBA" id="ARBA00023154"/>
    </source>
</evidence>
<protein>
    <recommendedName>
        <fullName evidence="15">Aspartokinase</fullName>
        <ecNumber evidence="15">2.7.2.4</ecNumber>
    </recommendedName>
</protein>
<comment type="catalytic activity">
    <reaction evidence="13 15">
        <text>L-aspartate + ATP = 4-phospho-L-aspartate + ADP</text>
        <dbReference type="Rhea" id="RHEA:23776"/>
        <dbReference type="ChEBI" id="CHEBI:29991"/>
        <dbReference type="ChEBI" id="CHEBI:30616"/>
        <dbReference type="ChEBI" id="CHEBI:57535"/>
        <dbReference type="ChEBI" id="CHEBI:456216"/>
        <dbReference type="EC" id="2.7.2.4"/>
    </reaction>
</comment>
<keyword evidence="19" id="KW-1185">Reference proteome</keyword>
<dbReference type="InterPro" id="IPR001048">
    <property type="entry name" value="Asp/Glu/Uridylate_kinase"/>
</dbReference>
<reference evidence="18 19" key="1">
    <citation type="submission" date="2018-08" db="EMBL/GenBank/DDBJ databases">
        <title>Genome sequence of Halobacillus trueperi KCTC 3686.</title>
        <authorList>
            <person name="Cho K.H."/>
            <person name="Kwak M.-J."/>
            <person name="Kim B.-Y."/>
            <person name="Chun J."/>
        </authorList>
    </citation>
    <scope>NUCLEOTIDE SEQUENCE [LARGE SCALE GENOMIC DNA]</scope>
    <source>
        <strain evidence="18 19">KCTC 3686</strain>
    </source>
</reference>
<evidence type="ECO:0000256" key="8">
    <source>
        <dbReference type="ARBA" id="ARBA00022741"/>
    </source>
</evidence>
<name>A0A3E0JE15_9BACI</name>
<dbReference type="Proteomes" id="UP000256305">
    <property type="component" value="Unassembled WGS sequence"/>
</dbReference>
<comment type="pathway">
    <text evidence="2 16">Amino-acid biosynthesis; L-lysine biosynthesis via DAP pathway; (S)-tetrahydrodipicolinate from L-aspartate: step 1/4.</text>
</comment>
<dbReference type="InterPro" id="IPR001341">
    <property type="entry name" value="Asp_kinase"/>
</dbReference>
<comment type="pathway">
    <text evidence="4 16">Amino-acid biosynthesis; L-threonine biosynthesis; L-threonine from L-aspartate: step 1/5.</text>
</comment>
<dbReference type="PANTHER" id="PTHR21499">
    <property type="entry name" value="ASPARTATE KINASE"/>
    <property type="match status" value="1"/>
</dbReference>
<evidence type="ECO:0000313" key="19">
    <source>
        <dbReference type="Proteomes" id="UP000256305"/>
    </source>
</evidence>
<evidence type="ECO:0000256" key="14">
    <source>
        <dbReference type="PIRSR" id="PIRSR000726-1"/>
    </source>
</evidence>
<evidence type="ECO:0000313" key="18">
    <source>
        <dbReference type="EMBL" id="REJ11019.1"/>
    </source>
</evidence>
<keyword evidence="6 16" id="KW-0028">Amino-acid biosynthesis</keyword>
<dbReference type="GO" id="GO:0009089">
    <property type="term" value="P:lysine biosynthetic process via diaminopimelate"/>
    <property type="evidence" value="ECO:0007669"/>
    <property type="project" value="UniProtKB-UniPathway"/>
</dbReference>
<dbReference type="GO" id="GO:0009090">
    <property type="term" value="P:homoserine biosynthetic process"/>
    <property type="evidence" value="ECO:0007669"/>
    <property type="project" value="TreeGrafter"/>
</dbReference>
<comment type="caution">
    <text evidence="18">The sequence shown here is derived from an EMBL/GenBank/DDBJ whole genome shotgun (WGS) entry which is preliminary data.</text>
</comment>
<evidence type="ECO:0000256" key="13">
    <source>
        <dbReference type="ARBA" id="ARBA00047872"/>
    </source>
</evidence>
<keyword evidence="8 14" id="KW-0547">Nucleotide-binding</keyword>
<accession>A0A3E0JE15</accession>
<dbReference type="Gene3D" id="3.40.1160.10">
    <property type="entry name" value="Acetylglutamate kinase-like"/>
    <property type="match status" value="1"/>
</dbReference>
<dbReference type="PANTHER" id="PTHR21499:SF68">
    <property type="entry name" value="ASPARTOKINASE 2"/>
    <property type="match status" value="1"/>
</dbReference>
<dbReference type="Pfam" id="PF00696">
    <property type="entry name" value="AA_kinase"/>
    <property type="match status" value="1"/>
</dbReference>
<feature type="binding site" evidence="14">
    <location>
        <position position="75"/>
    </location>
    <ligand>
        <name>substrate</name>
    </ligand>
</feature>
<feature type="domain" description="Aspartate/glutamate/uridylate kinase" evidence="17">
    <location>
        <begin position="4"/>
        <end position="231"/>
    </location>
</feature>
<evidence type="ECO:0000256" key="7">
    <source>
        <dbReference type="ARBA" id="ARBA00022679"/>
    </source>
</evidence>
<feature type="binding site" evidence="14">
    <location>
        <position position="48"/>
    </location>
    <ligand>
        <name>substrate</name>
    </ligand>
</feature>
<dbReference type="FunFam" id="3.40.1160.10:FF:000002">
    <property type="entry name" value="Aspartokinase"/>
    <property type="match status" value="1"/>
</dbReference>
<dbReference type="UniPathway" id="UPA00051">
    <property type="reaction ID" value="UER00462"/>
</dbReference>
<comment type="similarity">
    <text evidence="5 15">Belongs to the aspartokinase family.</text>
</comment>
<keyword evidence="10 14" id="KW-0067">ATP-binding</keyword>
<dbReference type="GO" id="GO:0004072">
    <property type="term" value="F:aspartate kinase activity"/>
    <property type="evidence" value="ECO:0007669"/>
    <property type="project" value="UniProtKB-EC"/>
</dbReference>
<gene>
    <name evidence="18" type="ORF">DYE48_01055</name>
</gene>
<dbReference type="GO" id="GO:0019877">
    <property type="term" value="P:diaminopimelate biosynthetic process"/>
    <property type="evidence" value="ECO:0007669"/>
    <property type="project" value="UniProtKB-KW"/>
</dbReference>
<feature type="binding site" evidence="14">
    <location>
        <position position="180"/>
    </location>
    <ligand>
        <name>ATP</name>
        <dbReference type="ChEBI" id="CHEBI:30616"/>
    </ligand>
</feature>
<keyword evidence="12" id="KW-0457">Lysine biosynthesis</keyword>
<feature type="binding site" evidence="14">
    <location>
        <position position="185"/>
    </location>
    <ligand>
        <name>ATP</name>
        <dbReference type="ChEBI" id="CHEBI:30616"/>
    </ligand>
</feature>
<comment type="pathway">
    <text evidence="3 16">Amino-acid biosynthesis; L-methionine biosynthesis via de novo pathway; L-homoserine from L-aspartate: step 1/3.</text>
</comment>
<evidence type="ECO:0000256" key="1">
    <source>
        <dbReference type="ARBA" id="ARBA00003121"/>
    </source>
</evidence>
<dbReference type="UniPathway" id="UPA00034">
    <property type="reaction ID" value="UER00015"/>
</dbReference>
<dbReference type="EMBL" id="QUAE01000001">
    <property type="protein sequence ID" value="REJ11019.1"/>
    <property type="molecule type" value="Genomic_DNA"/>
</dbReference>
<feature type="binding site" evidence="14">
    <location>
        <begin position="8"/>
        <end position="11"/>
    </location>
    <ligand>
        <name>ATP</name>
        <dbReference type="ChEBI" id="CHEBI:30616"/>
    </ligand>
</feature>
<dbReference type="GO" id="GO:0005829">
    <property type="term" value="C:cytosol"/>
    <property type="evidence" value="ECO:0007669"/>
    <property type="project" value="TreeGrafter"/>
</dbReference>
<evidence type="ECO:0000256" key="6">
    <source>
        <dbReference type="ARBA" id="ARBA00022605"/>
    </source>
</evidence>
<dbReference type="InterPro" id="IPR018042">
    <property type="entry name" value="Aspartate_kinase_CS"/>
</dbReference>